<accession>A0ABM4DFY1</accession>
<dbReference type="RefSeq" id="XP_065673332.1">
    <property type="nucleotide sequence ID" value="XM_065817260.1"/>
</dbReference>
<feature type="domain" description="NACHT" evidence="2">
    <location>
        <begin position="167"/>
        <end position="316"/>
    </location>
</feature>
<keyword evidence="3" id="KW-1185">Reference proteome</keyword>
<dbReference type="Pfam" id="PF05729">
    <property type="entry name" value="NACHT"/>
    <property type="match status" value="1"/>
</dbReference>
<sequence>MDPKLKTILSENLSSEWKEFAMHTGINVAVVNYHDLDKVSEKVKMENLCNDLVKKHENNYMAMIEKSLRELDQMDVLNEIQTFCSIEKLKLHYIETYDADPQQTRTNNTVKLYKNHFDLVNGDCFKNNDENAEKINFNEWRDFIKKQSNYKTVTFEDIFEQDSNDSLVLISGIAGIGKTYFLKKCLLLWAKELIWKNTDFVFYFDLTNSIDFQSILSLNELIMKLYSGVLVAQKITFKWSIKLLIDGLDKFTHFEKLLNHKLGLFSNIPLVNMLEHILSAKEIKCILAGRVQAVSKYMSAGKEDGNILNIQIMGFNNLGMKFYLQDNLLSKTLQKNLNYISSSSIEGKSLLSVPLYLKAICSTTLHLLVHSVKTLTELHTLILYYFMQQKSKSKSITLYELMLVNNQYFLGVCKIASILLQNQRVSILPDEFLPILEKHDLEPIGFIEMSNISQQYEFSHFILLKFCASVHLYLCDGPQTAINNKRLHMCIPMVCGIGYGRKRNFTCLISNLKKPVHKEKFWLQKVLEYQDRNLFVQSLYESQTSFNDVQIISIDILNGWNENNLSGENAEVYFTEKIKKLHKKIDYNKLKMFEIEEKNQHAMSLYNKKDFDNAKVSFRLVENEQKEFLGEKHEETLKTKFRIAKCFYDKKQYNDAEKLLRELQKIQKQISKEENASSLNTKYWVANCLYRQKQFLEAEKITKEVENMQKEILGENNSDTLSSKNLIALCLYRKKQFDDSEKLFREIEKTRKVVLGVKHRDTINSKYWIARCLYDTHQFCDAEYIFKEVENFEKEIFGVEATNTLNTKYWIGLCLFNRREFNEAEKVLKELEFLEEKIFGKTDPYTINVKQLIIECVREKCQK</sequence>
<feature type="coiled-coil region" evidence="1">
    <location>
        <begin position="653"/>
        <end position="718"/>
    </location>
</feature>
<evidence type="ECO:0000256" key="1">
    <source>
        <dbReference type="SAM" id="Coils"/>
    </source>
</evidence>
<dbReference type="Gene3D" id="3.40.50.300">
    <property type="entry name" value="P-loop containing nucleotide triphosphate hydrolases"/>
    <property type="match status" value="1"/>
</dbReference>
<dbReference type="PANTHER" id="PTHR46082:SF6">
    <property type="entry name" value="AAA+ ATPASE DOMAIN-CONTAINING PROTEIN-RELATED"/>
    <property type="match status" value="1"/>
</dbReference>
<dbReference type="RefSeq" id="XP_065673331.1">
    <property type="nucleotide sequence ID" value="XM_065817259.1"/>
</dbReference>
<evidence type="ECO:0000313" key="5">
    <source>
        <dbReference type="RefSeq" id="XP_065673331.1"/>
    </source>
</evidence>
<proteinExistence type="predicted"/>
<dbReference type="InterPro" id="IPR053137">
    <property type="entry name" value="NLR-like"/>
</dbReference>
<evidence type="ECO:0000313" key="7">
    <source>
        <dbReference type="RefSeq" id="XP_065673333.1"/>
    </source>
</evidence>
<dbReference type="Gene3D" id="1.25.40.10">
    <property type="entry name" value="Tetratricopeptide repeat domain"/>
    <property type="match status" value="2"/>
</dbReference>
<dbReference type="RefSeq" id="XP_065673333.1">
    <property type="nucleotide sequence ID" value="XM_065817261.1"/>
</dbReference>
<dbReference type="PANTHER" id="PTHR46082">
    <property type="entry name" value="ATP/GTP-BINDING PROTEIN-RELATED"/>
    <property type="match status" value="1"/>
</dbReference>
<dbReference type="RefSeq" id="XP_065673330.1">
    <property type="nucleotide sequence ID" value="XM_065817258.1"/>
</dbReference>
<reference evidence="4 5" key="1">
    <citation type="submission" date="2025-05" db="UniProtKB">
        <authorList>
            <consortium name="RefSeq"/>
        </authorList>
    </citation>
    <scope>IDENTIFICATION</scope>
</reference>
<dbReference type="Proteomes" id="UP001652625">
    <property type="component" value="Chromosome 14"/>
</dbReference>
<dbReference type="SUPFAM" id="SSF48452">
    <property type="entry name" value="TPR-like"/>
    <property type="match status" value="2"/>
</dbReference>
<gene>
    <name evidence="4 5 6 7" type="primary">LOC105844098</name>
</gene>
<dbReference type="GeneID" id="105844098"/>
<evidence type="ECO:0000259" key="2">
    <source>
        <dbReference type="Pfam" id="PF05729"/>
    </source>
</evidence>
<dbReference type="InterPro" id="IPR011990">
    <property type="entry name" value="TPR-like_helical_dom_sf"/>
</dbReference>
<evidence type="ECO:0000313" key="3">
    <source>
        <dbReference type="Proteomes" id="UP001652625"/>
    </source>
</evidence>
<evidence type="ECO:0000313" key="4">
    <source>
        <dbReference type="RefSeq" id="XP_065673330.1"/>
    </source>
</evidence>
<organism evidence="3 7">
    <name type="scientific">Hydra vulgaris</name>
    <name type="common">Hydra</name>
    <name type="synonym">Hydra attenuata</name>
    <dbReference type="NCBI Taxonomy" id="6087"/>
    <lineage>
        <taxon>Eukaryota</taxon>
        <taxon>Metazoa</taxon>
        <taxon>Cnidaria</taxon>
        <taxon>Hydrozoa</taxon>
        <taxon>Hydroidolina</taxon>
        <taxon>Anthoathecata</taxon>
        <taxon>Aplanulata</taxon>
        <taxon>Hydridae</taxon>
        <taxon>Hydra</taxon>
    </lineage>
</organism>
<evidence type="ECO:0000313" key="6">
    <source>
        <dbReference type="RefSeq" id="XP_065673332.1"/>
    </source>
</evidence>
<name>A0ABM4DFY1_HYDVU</name>
<dbReference type="InterPro" id="IPR007111">
    <property type="entry name" value="NACHT_NTPase"/>
</dbReference>
<protein>
    <submittedName>
        <fullName evidence="4 5">Uncharacterized protein LOC105844098 isoform X2</fullName>
    </submittedName>
</protein>
<dbReference type="InterPro" id="IPR027417">
    <property type="entry name" value="P-loop_NTPase"/>
</dbReference>
<keyword evidence="1" id="KW-0175">Coiled coil</keyword>
<dbReference type="Pfam" id="PF13424">
    <property type="entry name" value="TPR_12"/>
    <property type="match status" value="1"/>
</dbReference>